<dbReference type="AlphaFoldDB" id="A0A2I8VLN0"/>
<dbReference type="InterPro" id="IPR018905">
    <property type="entry name" value="A-galactase_NEW3"/>
</dbReference>
<protein>
    <submittedName>
        <fullName evidence="3">Sialidase</fullName>
    </submittedName>
</protein>
<sequence>MKSNTTALLGLVLAVIVASAGAPLVSAQEQVIGRPNVDVYVPNNQVTPGEETTLQVYLSNDGQLVQDGATEYVNRVTTARGTVVELNAQDSPVEFDTGAIPVGSVPTGTAGPLDVSLTVPEGTPPGTYEVPVEVRYSYTRIVTYGDGEPEFSESTFRGTQTITIRVVDAPRFEIVDTQSTTQIGDRGEVTVTLENVGSEPARDARVSVASSSDELSFGTDSNSADSFVGAWRPGETKQVTYALNAADDAIQREYSLTTTVDYTDVDGIRQNSSELVTGVTPNAEQSFSVSELDSTLRVGQEGTVSGTITNEGPSTVNEPVLVVSGGSRNLDFTETEYALSDLEAGDSESFSFEADVSEAATAGRQQFSFEVRYENGVGDERTSDTLRRAVDVAEQRDRFTVEPVQASLERGGSGTVTLRVTNNGDEPLTDVSVKTYFSDPLSSSDDEAFVPTLDPGESAEVQVAASAGGDALTKQYPVSADLQYTTPDGDTQLSQTHTVAVDVVTPERGGGGLPLSLLGIVGIVAVAAVGIVVWRRRG</sequence>
<dbReference type="Proteomes" id="UP000236584">
    <property type="component" value="Chromosome"/>
</dbReference>
<proteinExistence type="predicted"/>
<organism evidence="3 4">
    <name type="scientific">Salinigranum rubrum</name>
    <dbReference type="NCBI Taxonomy" id="755307"/>
    <lineage>
        <taxon>Archaea</taxon>
        <taxon>Methanobacteriati</taxon>
        <taxon>Methanobacteriota</taxon>
        <taxon>Stenosarchaea group</taxon>
        <taxon>Halobacteria</taxon>
        <taxon>Halobacteriales</taxon>
        <taxon>Haloferacaceae</taxon>
        <taxon>Salinigranum</taxon>
    </lineage>
</organism>
<gene>
    <name evidence="3" type="ORF">C2R22_15355</name>
</gene>
<dbReference type="PANTHER" id="PTHR35902">
    <property type="entry name" value="S-LAYER DOMAIN-LIKE PROTEIN-RELATED"/>
    <property type="match status" value="1"/>
</dbReference>
<evidence type="ECO:0000256" key="1">
    <source>
        <dbReference type="SAM" id="Phobius"/>
    </source>
</evidence>
<keyword evidence="1" id="KW-0812">Transmembrane</keyword>
<dbReference type="KEGG" id="srub:C2R22_15355"/>
<dbReference type="OrthoDB" id="56770at2157"/>
<feature type="domain" description="Alpha-galactosidase NEW3" evidence="2">
    <location>
        <begin position="409"/>
        <end position="485"/>
    </location>
</feature>
<dbReference type="GeneID" id="35593497"/>
<reference evidence="3 4" key="1">
    <citation type="submission" date="2018-01" db="EMBL/GenBank/DDBJ databases">
        <title>Complete genome sequence of Salinigranum rubrum GX10T, an extremely halophilic archaeon isolated from a marine solar saltern.</title>
        <authorList>
            <person name="Han S."/>
        </authorList>
    </citation>
    <scope>NUCLEOTIDE SEQUENCE [LARGE SCALE GENOMIC DNA]</scope>
    <source>
        <strain evidence="3 4">GX10</strain>
    </source>
</reference>
<keyword evidence="4" id="KW-1185">Reference proteome</keyword>
<keyword evidence="1" id="KW-1133">Transmembrane helix</keyword>
<accession>A0A2I8VLN0</accession>
<evidence type="ECO:0000313" key="3">
    <source>
        <dbReference type="EMBL" id="AUV82843.1"/>
    </source>
</evidence>
<evidence type="ECO:0000259" key="2">
    <source>
        <dbReference type="Pfam" id="PF10633"/>
    </source>
</evidence>
<keyword evidence="1" id="KW-0472">Membrane</keyword>
<dbReference type="EMBL" id="CP026309">
    <property type="protein sequence ID" value="AUV82843.1"/>
    <property type="molecule type" value="Genomic_DNA"/>
</dbReference>
<dbReference type="PANTHER" id="PTHR35902:SF3">
    <property type="entry name" value="NPCBM-ASSOCIATED, NEW3 DOMAIN OF ALPHA-GALACTOSIDASE"/>
    <property type="match status" value="1"/>
</dbReference>
<dbReference type="Pfam" id="PF10633">
    <property type="entry name" value="NPCBM_assoc"/>
    <property type="match status" value="1"/>
</dbReference>
<name>A0A2I8VLN0_9EURY</name>
<dbReference type="InterPro" id="IPR013783">
    <property type="entry name" value="Ig-like_fold"/>
</dbReference>
<dbReference type="RefSeq" id="WP_103426532.1">
    <property type="nucleotide sequence ID" value="NZ_CP026309.1"/>
</dbReference>
<feature type="transmembrane region" description="Helical" evidence="1">
    <location>
        <begin position="513"/>
        <end position="534"/>
    </location>
</feature>
<evidence type="ECO:0000313" key="4">
    <source>
        <dbReference type="Proteomes" id="UP000236584"/>
    </source>
</evidence>
<dbReference type="Gene3D" id="2.60.40.10">
    <property type="entry name" value="Immunoglobulins"/>
    <property type="match status" value="2"/>
</dbReference>